<dbReference type="PATRIC" id="fig|1476583.3.peg.639"/>
<name>A0A016QSV1_9DEIO</name>
<organism evidence="1 2">
    <name type="scientific">Deinococcus phoenicis</name>
    <dbReference type="NCBI Taxonomy" id="1476583"/>
    <lineage>
        <taxon>Bacteria</taxon>
        <taxon>Thermotogati</taxon>
        <taxon>Deinococcota</taxon>
        <taxon>Deinococci</taxon>
        <taxon>Deinococcales</taxon>
        <taxon>Deinococcaceae</taxon>
        <taxon>Deinococcus</taxon>
    </lineage>
</organism>
<dbReference type="STRING" id="1476583.DEIPH_ctg011orf0010"/>
<dbReference type="AlphaFoldDB" id="A0A016QSV1"/>
<evidence type="ECO:0000313" key="2">
    <source>
        <dbReference type="Proteomes" id="UP000020492"/>
    </source>
</evidence>
<reference evidence="1 2" key="1">
    <citation type="submission" date="2014-03" db="EMBL/GenBank/DDBJ databases">
        <title>Draft genome sequence of Deinococcus phoenicis 1P10ME.</title>
        <authorList>
            <person name="Stepanov V.G."/>
            <person name="Vaishampayan P."/>
            <person name="Venkateswaran K."/>
            <person name="Fox G.E."/>
        </authorList>
    </citation>
    <scope>NUCLEOTIDE SEQUENCE [LARGE SCALE GENOMIC DNA]</scope>
    <source>
        <strain evidence="1 2">1P10ME</strain>
    </source>
</reference>
<accession>A0A016QSV1</accession>
<dbReference type="EMBL" id="JHAC01000011">
    <property type="protein sequence ID" value="EYB69046.1"/>
    <property type="molecule type" value="Genomic_DNA"/>
</dbReference>
<protein>
    <submittedName>
        <fullName evidence="1">Uncharacterized protein</fullName>
    </submittedName>
</protein>
<comment type="caution">
    <text evidence="1">The sequence shown here is derived from an EMBL/GenBank/DDBJ whole genome shotgun (WGS) entry which is preliminary data.</text>
</comment>
<dbReference type="Proteomes" id="UP000020492">
    <property type="component" value="Unassembled WGS sequence"/>
</dbReference>
<sequence length="92" mass="10048">MYPYLTTAEKLTFASLEGDPASPLFILRAFSVFTQWRCEPVDHVAFEQLANAPLEQDEISAIATAVSRLFAATRENEAEGGAEGKPGRKSKS</sequence>
<proteinExistence type="predicted"/>
<gene>
    <name evidence="1" type="ORF">DEIPH_ctg011orf0010</name>
</gene>
<evidence type="ECO:0000313" key="1">
    <source>
        <dbReference type="EMBL" id="EYB69046.1"/>
    </source>
</evidence>
<keyword evidence="2" id="KW-1185">Reference proteome</keyword>